<feature type="transmembrane region" description="Helical" evidence="1">
    <location>
        <begin position="363"/>
        <end position="382"/>
    </location>
</feature>
<feature type="transmembrane region" description="Helical" evidence="1">
    <location>
        <begin position="258"/>
        <end position="278"/>
    </location>
</feature>
<feature type="transmembrane region" description="Helical" evidence="1">
    <location>
        <begin position="324"/>
        <end position="343"/>
    </location>
</feature>
<dbReference type="GO" id="GO:0006508">
    <property type="term" value="P:proteolysis"/>
    <property type="evidence" value="ECO:0007669"/>
    <property type="project" value="UniProtKB-KW"/>
</dbReference>
<feature type="transmembrane region" description="Helical" evidence="1">
    <location>
        <begin position="290"/>
        <end position="312"/>
    </location>
</feature>
<dbReference type="OrthoDB" id="165052at2"/>
<gene>
    <name evidence="2" type="ORF">DFR64_2012</name>
</gene>
<dbReference type="RefSeq" id="WP_116225289.1">
    <property type="nucleotide sequence ID" value="NZ_AP018437.1"/>
</dbReference>
<feature type="transmembrane region" description="Helical" evidence="1">
    <location>
        <begin position="89"/>
        <end position="106"/>
    </location>
</feature>
<evidence type="ECO:0000313" key="3">
    <source>
        <dbReference type="Proteomes" id="UP000256388"/>
    </source>
</evidence>
<comment type="caution">
    <text evidence="2">The sequence shown here is derived from an EMBL/GenBank/DDBJ whole genome shotgun (WGS) entry which is preliminary data.</text>
</comment>
<feature type="transmembrane region" description="Helical" evidence="1">
    <location>
        <begin position="215"/>
        <end position="237"/>
    </location>
</feature>
<sequence length="407" mass="44372">MPTERKKLPSVLMILLSTLGILISLLLSFASFLGSNLEKTNSLENQMFTSLGVLALVFSLLNIPALVYSIRDLRGKESTPKRTSLFRSANYGLILWVVLLAAGTILNRNYPYTPWLAPITIVCVLIPIWWLIEFGRRGLKRPAPLYEWKTLTIGLTLAPVTILIIETLLVILVAVVVIILLGFQTDTFSNLMNLAPSLDLSSGGMEQLDQYLNDLAQNSTILFALYLVIGLLAPFTEELFKPLAVWLSWKRPMDAREGFILGLISGGAFTLLESASLVSQISAQDWLSAVILRSSTGLLHVSLSGLVGYGIAKARSEKRWGSMLLTLLGATGLHGLWNSMALLNGFSTTALPMSESVPVSAGGAISLVAMAVVFAAVLFINIQLNKKFRNAQLTEQPDILDLPDLEG</sequence>
<feature type="transmembrane region" description="Helical" evidence="1">
    <location>
        <begin position="112"/>
        <end position="132"/>
    </location>
</feature>
<organism evidence="2 3">
    <name type="scientific">Pelolinea submarina</name>
    <dbReference type="NCBI Taxonomy" id="913107"/>
    <lineage>
        <taxon>Bacteria</taxon>
        <taxon>Bacillati</taxon>
        <taxon>Chloroflexota</taxon>
        <taxon>Anaerolineae</taxon>
        <taxon>Anaerolineales</taxon>
        <taxon>Anaerolineaceae</taxon>
        <taxon>Pelolinea</taxon>
    </lineage>
</organism>
<dbReference type="GO" id="GO:0008233">
    <property type="term" value="F:peptidase activity"/>
    <property type="evidence" value="ECO:0007669"/>
    <property type="project" value="UniProtKB-KW"/>
</dbReference>
<keyword evidence="3" id="KW-1185">Reference proteome</keyword>
<feature type="transmembrane region" description="Helical" evidence="1">
    <location>
        <begin position="12"/>
        <end position="35"/>
    </location>
</feature>
<keyword evidence="2" id="KW-0645">Protease</keyword>
<name>A0A3E0ABV2_9CHLR</name>
<dbReference type="EMBL" id="QUMS01000002">
    <property type="protein sequence ID" value="REG08640.1"/>
    <property type="molecule type" value="Genomic_DNA"/>
</dbReference>
<dbReference type="Pfam" id="PF13367">
    <property type="entry name" value="PrsW-protease"/>
    <property type="match status" value="1"/>
</dbReference>
<dbReference type="Proteomes" id="UP000256388">
    <property type="component" value="Unassembled WGS sequence"/>
</dbReference>
<reference evidence="2 3" key="1">
    <citation type="submission" date="2018-08" db="EMBL/GenBank/DDBJ databases">
        <title>Genomic Encyclopedia of Type Strains, Phase IV (KMG-IV): sequencing the most valuable type-strain genomes for metagenomic binning, comparative biology and taxonomic classification.</title>
        <authorList>
            <person name="Goeker M."/>
        </authorList>
    </citation>
    <scope>NUCLEOTIDE SEQUENCE [LARGE SCALE GENOMIC DNA]</scope>
    <source>
        <strain evidence="2 3">DSM 23923</strain>
    </source>
</reference>
<evidence type="ECO:0000256" key="1">
    <source>
        <dbReference type="SAM" id="Phobius"/>
    </source>
</evidence>
<keyword evidence="1" id="KW-1133">Transmembrane helix</keyword>
<dbReference type="InterPro" id="IPR026898">
    <property type="entry name" value="PrsW"/>
</dbReference>
<evidence type="ECO:0000313" key="2">
    <source>
        <dbReference type="EMBL" id="REG08640.1"/>
    </source>
</evidence>
<keyword evidence="1" id="KW-0812">Transmembrane</keyword>
<dbReference type="AlphaFoldDB" id="A0A3E0ABV2"/>
<proteinExistence type="predicted"/>
<feature type="transmembrane region" description="Helical" evidence="1">
    <location>
        <begin position="47"/>
        <end position="68"/>
    </location>
</feature>
<protein>
    <submittedName>
        <fullName evidence="2">Protease prsW family protein</fullName>
    </submittedName>
</protein>
<feature type="transmembrane region" description="Helical" evidence="1">
    <location>
        <begin position="153"/>
        <end position="183"/>
    </location>
</feature>
<accession>A0A3E0ABV2</accession>
<keyword evidence="2" id="KW-0378">Hydrolase</keyword>
<keyword evidence="1" id="KW-0472">Membrane</keyword>